<accession>Q2S509</accession>
<gene>
    <name evidence="1" type="ordered locus">SRU_0579</name>
</gene>
<dbReference type="AlphaFoldDB" id="Q2S509"/>
<dbReference type="EMBL" id="CP000159">
    <property type="protein sequence ID" value="ABC44676.1"/>
    <property type="molecule type" value="Genomic_DNA"/>
</dbReference>
<evidence type="ECO:0000313" key="2">
    <source>
        <dbReference type="Proteomes" id="UP000008674"/>
    </source>
</evidence>
<sequence length="59" mass="6763">MRQAIRQAESSFSGLWRRFTGRVYAQSWHGPQASLLLKVFHFNLERAGIVSQPADSTRD</sequence>
<dbReference type="HOGENOM" id="CLU_2958093_0_0_10"/>
<dbReference type="EnsemblBacteria" id="ABC44676">
    <property type="protein sequence ID" value="ABC44676"/>
    <property type="gene ID" value="SRU_0579"/>
</dbReference>
<keyword evidence="2" id="KW-1185">Reference proteome</keyword>
<reference evidence="1 2" key="1">
    <citation type="journal article" date="2005" name="Proc. Natl. Acad. Sci. U.S.A.">
        <title>The genome of Salinibacter ruber: convergence and gene exchange among hyperhalophilic bacteria and archaea.</title>
        <authorList>
            <person name="Mongodin E.F."/>
            <person name="Nelson K.E."/>
            <person name="Daugherty S."/>
            <person name="Deboy R.T."/>
            <person name="Wister J."/>
            <person name="Khouri H."/>
            <person name="Weidman J."/>
            <person name="Walsh D.A."/>
            <person name="Papke R.T."/>
            <person name="Sanchez Perez G."/>
            <person name="Sharma A.K."/>
            <person name="Nesbo C.L."/>
            <person name="MacLeod D."/>
            <person name="Bapteste E."/>
            <person name="Doolittle W.F."/>
            <person name="Charlebois R.L."/>
            <person name="Legault B."/>
            <person name="Rodriguez-Valera F."/>
        </authorList>
    </citation>
    <scope>NUCLEOTIDE SEQUENCE [LARGE SCALE GENOMIC DNA]</scope>
    <source>
        <strain evidence="2">DSM 13855 / CECT 5946 / M31</strain>
    </source>
</reference>
<protein>
    <submittedName>
        <fullName evidence="1">Uncharacterized protein</fullName>
    </submittedName>
</protein>
<organism evidence="1 2">
    <name type="scientific">Salinibacter ruber (strain DSM 13855 / M31)</name>
    <dbReference type="NCBI Taxonomy" id="309807"/>
    <lineage>
        <taxon>Bacteria</taxon>
        <taxon>Pseudomonadati</taxon>
        <taxon>Rhodothermota</taxon>
        <taxon>Rhodothermia</taxon>
        <taxon>Rhodothermales</taxon>
        <taxon>Salinibacteraceae</taxon>
        <taxon>Salinibacter</taxon>
    </lineage>
</organism>
<dbReference type="Proteomes" id="UP000008674">
    <property type="component" value="Chromosome"/>
</dbReference>
<name>Q2S509_SALRD</name>
<proteinExistence type="predicted"/>
<evidence type="ECO:0000313" key="1">
    <source>
        <dbReference type="EMBL" id="ABC44676.1"/>
    </source>
</evidence>
<dbReference type="KEGG" id="sru:SRU_0579"/>
<dbReference type="RefSeq" id="WP_011403355.1">
    <property type="nucleotide sequence ID" value="NC_007677.1"/>
</dbReference>